<comment type="subunit">
    <text evidence="9">Homodimer, forms a heterotetramer with a Cas1 homodimer.</text>
</comment>
<dbReference type="Gene3D" id="3.30.70.240">
    <property type="match status" value="1"/>
</dbReference>
<dbReference type="STRING" id="1821621.A8C75_06785"/>
<proteinExistence type="inferred from homology"/>
<evidence type="ECO:0000313" key="10">
    <source>
        <dbReference type="EMBL" id="ANG62226.1"/>
    </source>
</evidence>
<accession>A0A1A9EWD6</accession>
<sequence>MARRHYLIGYDISDNRSRRRALRILHALSLSYQDSVFELPLSSIELNHLLEQLLPLLDGQDRLYAICLNSMSSCWQLGCGAMSPTGPLLLIN</sequence>
<evidence type="ECO:0000256" key="1">
    <source>
        <dbReference type="ARBA" id="ARBA00001946"/>
    </source>
</evidence>
<organism evidence="10 11">
    <name type="scientific">Marinobacterium aestuarii</name>
    <dbReference type="NCBI Taxonomy" id="1821621"/>
    <lineage>
        <taxon>Bacteria</taxon>
        <taxon>Pseudomonadati</taxon>
        <taxon>Pseudomonadota</taxon>
        <taxon>Gammaproteobacteria</taxon>
        <taxon>Oceanospirillales</taxon>
        <taxon>Oceanospirillaceae</taxon>
        <taxon>Marinobacterium</taxon>
    </lineage>
</organism>
<evidence type="ECO:0000256" key="9">
    <source>
        <dbReference type="HAMAP-Rule" id="MF_01471"/>
    </source>
</evidence>
<protein>
    <recommendedName>
        <fullName evidence="9">CRISPR-associated endoribonuclease Cas2</fullName>
        <ecNumber evidence="9">3.1.-.-</ecNumber>
    </recommendedName>
</protein>
<keyword evidence="7 9" id="KW-0460">Magnesium</keyword>
<dbReference type="NCBIfam" id="TIGR01573">
    <property type="entry name" value="cas2"/>
    <property type="match status" value="1"/>
</dbReference>
<comment type="cofactor">
    <cofactor evidence="1 9">
        <name>Mg(2+)</name>
        <dbReference type="ChEBI" id="CHEBI:18420"/>
    </cofactor>
</comment>
<keyword evidence="3 9" id="KW-0540">Nuclease</keyword>
<keyword evidence="6 9" id="KW-0378">Hydrolase</keyword>
<keyword evidence="11" id="KW-1185">Reference proteome</keyword>
<comment type="function">
    <text evidence="9">CRISPR (clustered regularly interspaced short palindromic repeat), is an adaptive immune system that provides protection against mobile genetic elements (viruses, transposable elements and conjugative plasmids). CRISPR clusters contain sequences complementary to antecedent mobile elements and target invading nucleic acids. CRISPR clusters are transcribed and processed into CRISPR RNA (crRNA). Functions as a ssRNA-specific endoribonuclease. Involved in the integration of spacer DNA into the CRISPR cassette.</text>
</comment>
<dbReference type="RefSeq" id="WP_067379807.1">
    <property type="nucleotide sequence ID" value="NZ_CP015839.1"/>
</dbReference>
<dbReference type="GO" id="GO:0046872">
    <property type="term" value="F:metal ion binding"/>
    <property type="evidence" value="ECO:0007669"/>
    <property type="project" value="UniProtKB-UniRule"/>
</dbReference>
<comment type="similarity">
    <text evidence="2 9">Belongs to the CRISPR-associated endoribonuclease Cas2 protein family.</text>
</comment>
<reference evidence="10 11" key="2">
    <citation type="journal article" date="2018" name="Int. J. Syst. Evol. Microbiol.">
        <title>Marinobacterium aestuarii sp. nov., a benzene-degrading marine bacterium isolated from estuary sediment.</title>
        <authorList>
            <person name="Bae S.S."/>
            <person name="Jung J."/>
            <person name="Chung D."/>
            <person name="Baek K."/>
        </authorList>
    </citation>
    <scope>NUCLEOTIDE SEQUENCE [LARGE SCALE GENOMIC DNA]</scope>
    <source>
        <strain evidence="10 11">ST58-10</strain>
    </source>
</reference>
<dbReference type="GO" id="GO:0043571">
    <property type="term" value="P:maintenance of CRISPR repeat elements"/>
    <property type="evidence" value="ECO:0007669"/>
    <property type="project" value="UniProtKB-UniRule"/>
</dbReference>
<dbReference type="AlphaFoldDB" id="A0A1A9EWD6"/>
<dbReference type="SUPFAM" id="SSF143430">
    <property type="entry name" value="TTP0101/SSO1404-like"/>
    <property type="match status" value="1"/>
</dbReference>
<keyword evidence="5 9" id="KW-0255">Endonuclease</keyword>
<dbReference type="CDD" id="cd09725">
    <property type="entry name" value="Cas2_I_II_III"/>
    <property type="match status" value="1"/>
</dbReference>
<evidence type="ECO:0000256" key="8">
    <source>
        <dbReference type="ARBA" id="ARBA00023118"/>
    </source>
</evidence>
<evidence type="ECO:0000256" key="5">
    <source>
        <dbReference type="ARBA" id="ARBA00022759"/>
    </source>
</evidence>
<dbReference type="GO" id="GO:0016787">
    <property type="term" value="F:hydrolase activity"/>
    <property type="evidence" value="ECO:0007669"/>
    <property type="project" value="UniProtKB-KW"/>
</dbReference>
<dbReference type="InterPro" id="IPR021127">
    <property type="entry name" value="CRISPR_associated_Cas2"/>
</dbReference>
<dbReference type="Proteomes" id="UP000078070">
    <property type="component" value="Chromosome"/>
</dbReference>
<reference evidence="11" key="1">
    <citation type="submission" date="2016-05" db="EMBL/GenBank/DDBJ databases">
        <authorList>
            <person name="Baek K."/>
            <person name="Yang S.-J."/>
        </authorList>
    </citation>
    <scope>NUCLEOTIDE SEQUENCE [LARGE SCALE GENOMIC DNA]</scope>
    <source>
        <strain evidence="11">ST58-10</strain>
    </source>
</reference>
<evidence type="ECO:0000256" key="7">
    <source>
        <dbReference type="ARBA" id="ARBA00022842"/>
    </source>
</evidence>
<dbReference type="GO" id="GO:0004521">
    <property type="term" value="F:RNA endonuclease activity"/>
    <property type="evidence" value="ECO:0007669"/>
    <property type="project" value="InterPro"/>
</dbReference>
<evidence type="ECO:0000256" key="3">
    <source>
        <dbReference type="ARBA" id="ARBA00022722"/>
    </source>
</evidence>
<keyword evidence="4 9" id="KW-0479">Metal-binding</keyword>
<dbReference type="OrthoDB" id="6172570at2"/>
<evidence type="ECO:0000256" key="4">
    <source>
        <dbReference type="ARBA" id="ARBA00022723"/>
    </source>
</evidence>
<feature type="binding site" evidence="9">
    <location>
        <position position="11"/>
    </location>
    <ligand>
        <name>Mg(2+)</name>
        <dbReference type="ChEBI" id="CHEBI:18420"/>
        <note>catalytic</note>
    </ligand>
</feature>
<dbReference type="Pfam" id="PF09827">
    <property type="entry name" value="CRISPR_Cas2"/>
    <property type="match status" value="1"/>
</dbReference>
<dbReference type="HAMAP" id="MF_01471">
    <property type="entry name" value="Cas2"/>
    <property type="match status" value="1"/>
</dbReference>
<evidence type="ECO:0000256" key="6">
    <source>
        <dbReference type="ARBA" id="ARBA00022801"/>
    </source>
</evidence>
<dbReference type="EMBL" id="CP015839">
    <property type="protein sequence ID" value="ANG62226.1"/>
    <property type="molecule type" value="Genomic_DNA"/>
</dbReference>
<keyword evidence="8 9" id="KW-0051">Antiviral defense</keyword>
<name>A0A1A9EWD6_9GAMM</name>
<gene>
    <name evidence="9" type="primary">cas2</name>
    <name evidence="10" type="ORF">A8C75_06785</name>
</gene>
<dbReference type="InterPro" id="IPR019199">
    <property type="entry name" value="Virulence_VapD/CRISPR_Cas2"/>
</dbReference>
<dbReference type="EC" id="3.1.-.-" evidence="9"/>
<evidence type="ECO:0000313" key="11">
    <source>
        <dbReference type="Proteomes" id="UP000078070"/>
    </source>
</evidence>
<dbReference type="KEGG" id="mars:A8C75_06785"/>
<evidence type="ECO:0000256" key="2">
    <source>
        <dbReference type="ARBA" id="ARBA00009959"/>
    </source>
</evidence>
<dbReference type="GO" id="GO:0051607">
    <property type="term" value="P:defense response to virus"/>
    <property type="evidence" value="ECO:0007669"/>
    <property type="project" value="UniProtKB-UniRule"/>
</dbReference>